<dbReference type="EMBL" id="CM010719">
    <property type="protein sequence ID" value="RZC59972.1"/>
    <property type="molecule type" value="Genomic_DNA"/>
</dbReference>
<reference evidence="4 5" key="1">
    <citation type="journal article" date="2018" name="Science">
        <title>The opium poppy genome and morphinan production.</title>
        <authorList>
            <person name="Guo L."/>
            <person name="Winzer T."/>
            <person name="Yang X."/>
            <person name="Li Y."/>
            <person name="Ning Z."/>
            <person name="He Z."/>
            <person name="Teodor R."/>
            <person name="Lu Y."/>
            <person name="Bowser T.A."/>
            <person name="Graham I.A."/>
            <person name="Ye K."/>
        </authorList>
    </citation>
    <scope>NUCLEOTIDE SEQUENCE [LARGE SCALE GENOMIC DNA]</scope>
    <source>
        <strain evidence="5">cv. HN1</strain>
        <tissue evidence="4">Leaves</tissue>
    </source>
</reference>
<gene>
    <name evidence="4" type="ORF">C5167_021731</name>
</gene>
<dbReference type="InterPro" id="IPR033124">
    <property type="entry name" value="Ser_caboxypep_his_AS"/>
</dbReference>
<comment type="similarity">
    <text evidence="1">Belongs to the peptidase S10 family.</text>
</comment>
<keyword evidence="2" id="KW-0325">Glycoprotein</keyword>
<evidence type="ECO:0000313" key="4">
    <source>
        <dbReference type="EMBL" id="RZC59972.1"/>
    </source>
</evidence>
<protein>
    <submittedName>
        <fullName evidence="4">Uncharacterized protein</fullName>
    </submittedName>
</protein>
<feature type="compositionally biased region" description="Basic and acidic residues" evidence="3">
    <location>
        <begin position="585"/>
        <end position="594"/>
    </location>
</feature>
<dbReference type="GO" id="GO:0006508">
    <property type="term" value="P:proteolysis"/>
    <property type="evidence" value="ECO:0007669"/>
    <property type="project" value="InterPro"/>
</dbReference>
<evidence type="ECO:0000256" key="2">
    <source>
        <dbReference type="ARBA" id="ARBA00023180"/>
    </source>
</evidence>
<dbReference type="InterPro" id="IPR055274">
    <property type="entry name" value="SWO1"/>
</dbReference>
<evidence type="ECO:0000256" key="3">
    <source>
        <dbReference type="SAM" id="MobiDB-lite"/>
    </source>
</evidence>
<accession>A0A4Y7JIY6</accession>
<dbReference type="InterPro" id="IPR001563">
    <property type="entry name" value="Peptidase_S10"/>
</dbReference>
<feature type="compositionally biased region" description="Polar residues" evidence="3">
    <location>
        <begin position="603"/>
        <end position="614"/>
    </location>
</feature>
<dbReference type="AlphaFoldDB" id="A0A4Y7JIY6"/>
<proteinExistence type="inferred from homology"/>
<name>A0A4Y7JIY6_PAPSO</name>
<organism evidence="4 5">
    <name type="scientific">Papaver somniferum</name>
    <name type="common">Opium poppy</name>
    <dbReference type="NCBI Taxonomy" id="3469"/>
    <lineage>
        <taxon>Eukaryota</taxon>
        <taxon>Viridiplantae</taxon>
        <taxon>Streptophyta</taxon>
        <taxon>Embryophyta</taxon>
        <taxon>Tracheophyta</taxon>
        <taxon>Spermatophyta</taxon>
        <taxon>Magnoliopsida</taxon>
        <taxon>Ranunculales</taxon>
        <taxon>Papaveraceae</taxon>
        <taxon>Papaveroideae</taxon>
        <taxon>Papaver</taxon>
    </lineage>
</organism>
<feature type="compositionally biased region" description="Basic and acidic residues" evidence="3">
    <location>
        <begin position="615"/>
        <end position="625"/>
    </location>
</feature>
<keyword evidence="5" id="KW-1185">Reference proteome</keyword>
<dbReference type="STRING" id="3469.A0A4Y7JIY6"/>
<dbReference type="PANTHER" id="PTHR48429:SF1">
    <property type="entry name" value="AGENET DOMAIN-CONTAINING PROTEIN"/>
    <property type="match status" value="1"/>
</dbReference>
<dbReference type="PANTHER" id="PTHR48429">
    <property type="entry name" value="AGENET DOMAIN-CONTAINING PROTEIN"/>
    <property type="match status" value="1"/>
</dbReference>
<dbReference type="InterPro" id="IPR029058">
    <property type="entry name" value="AB_hydrolase_fold"/>
</dbReference>
<dbReference type="Gramene" id="RZC59972">
    <property type="protein sequence ID" value="RZC59972"/>
    <property type="gene ID" value="C5167_021731"/>
</dbReference>
<feature type="non-terminal residue" evidence="4">
    <location>
        <position position="1"/>
    </location>
</feature>
<dbReference type="Proteomes" id="UP000316621">
    <property type="component" value="Chromosome 5"/>
</dbReference>
<dbReference type="GO" id="GO:0004185">
    <property type="term" value="F:serine-type carboxypeptidase activity"/>
    <property type="evidence" value="ECO:0007669"/>
    <property type="project" value="InterPro"/>
</dbReference>
<dbReference type="Gene3D" id="3.40.50.12670">
    <property type="match status" value="1"/>
</dbReference>
<evidence type="ECO:0000256" key="1">
    <source>
        <dbReference type="ARBA" id="ARBA00009431"/>
    </source>
</evidence>
<sequence length="788" mass="85297">EVTVMGRFPPGLRSNLLPKFDLEDNADSRFDSLVGSEGLLGVQSQEENPWIEDFSEEVVGMWDRILSNCCRIMLHLKAKEAANQILPLFEPTDGITGNGSNKKNEKRQGNVSIQSVTGYTSSLPDLNTQIPAWALFQHPFTNYQQVQLRAQIHVYGSLIREAAPDERYMVFSFGESDGGRSTWETEWLVALTRLQLQSDTFSTPDRAGGVGARPMMISPITPTLSPSGLVQQLALTPSTQARVGNSTSVSARAPSSILDVKRTPPPLKKQDSVMWAKGYASLEIDQISSHVQPTLAPEPVCSLGDGHQLPTRSVTPIAGDPSSFDPNVSARSSFALTTASPTPPRPSVHVLAGPVDTEQLSGIVLSDETCRQIDQAQRQEEKASFLAAAAVNHSRSVWRQLAIQKSSGLVADGEAKLASAAVTIAAAAAGAKIASDAALQAKLMADEVLILPCELGNSTSDECLHGGLKNMVNFISPASILKGKDRTNISDSILVAAREAAQKRVEAALAATRRAKNWDAVIKAAGMAAEAVSQASTVTAMGEPIPFTLQELSEAGPENYWKVHQQLEVVCKEGVTRHIEHNLEETEGTSDHGKKVLPPLSKQVESSNLPVNGRNTEKGLVEPKPGRTSGFDETIGYAPKYQYKSQPEYLQNQIEEGSVPEVLSCEEGLRWLVWLPAKVLNMKDGKAYVCCTDLAPGEDSDQFRECVLLDGEGQAPRIRIPHLVSGLKNEGTRKRQRSAVGGWTEVYEGLMFATVRGAGHEVPLFKPRAAFQLFKSFLNGIPLPKSSN</sequence>
<dbReference type="Pfam" id="PF00450">
    <property type="entry name" value="Peptidase_S10"/>
    <property type="match status" value="1"/>
</dbReference>
<dbReference type="SUPFAM" id="SSF53474">
    <property type="entry name" value="alpha/beta-Hydrolases"/>
    <property type="match status" value="1"/>
</dbReference>
<feature type="region of interest" description="Disordered" evidence="3">
    <location>
        <begin position="585"/>
        <end position="633"/>
    </location>
</feature>
<dbReference type="PROSITE" id="PS00560">
    <property type="entry name" value="CARBOXYPEPT_SER_HIS"/>
    <property type="match status" value="1"/>
</dbReference>
<evidence type="ECO:0000313" key="5">
    <source>
        <dbReference type="Proteomes" id="UP000316621"/>
    </source>
</evidence>